<dbReference type="Proteomes" id="UP000652074">
    <property type="component" value="Unassembled WGS sequence"/>
</dbReference>
<sequence>HSTPPATGPRPLWLMNEPRALDSIRALTLLRGPERIESGWWDGADMRRDYYIARAPDAALWWVFEQLDPPGGWYVHGFFG</sequence>
<reference evidence="2 3" key="1">
    <citation type="submission" date="2019-12" db="EMBL/GenBank/DDBJ databases">
        <title>Comparative genomics gives insights into the taxonomy of the Azoarcus-Aromatoleum group and reveals separate origins of nif in the plant-associated Azoarcus and non-plant-associated Aromatoleum sub-groups.</title>
        <authorList>
            <person name="Lafos M."/>
            <person name="Maluk M."/>
            <person name="Batista M."/>
            <person name="Junghare M."/>
            <person name="Carmona M."/>
            <person name="Faoro H."/>
            <person name="Cruz L.M."/>
            <person name="Battistoni F."/>
            <person name="De Souza E."/>
            <person name="Pedrosa F."/>
            <person name="Chen W.-M."/>
            <person name="Poole P.S."/>
            <person name="Dixon R.A."/>
            <person name="James E.K."/>
        </authorList>
    </citation>
    <scope>NUCLEOTIDE SEQUENCE [LARGE SCALE GENOMIC DNA]</scope>
    <source>
        <strain evidence="2 3">ToN1</strain>
    </source>
</reference>
<accession>A0ABX1MUI0</accession>
<dbReference type="EMBL" id="WTVR01000114">
    <property type="protein sequence ID" value="NMF91639.1"/>
    <property type="molecule type" value="Genomic_DNA"/>
</dbReference>
<name>A0ABX1MUI0_9RHOO</name>
<dbReference type="PANTHER" id="PTHR35369">
    <property type="entry name" value="BLR3025 PROTEIN-RELATED"/>
    <property type="match status" value="1"/>
</dbReference>
<organism evidence="2 3">
    <name type="scientific">Aromatoleum petrolei</name>
    <dbReference type="NCBI Taxonomy" id="76116"/>
    <lineage>
        <taxon>Bacteria</taxon>
        <taxon>Pseudomonadati</taxon>
        <taxon>Pseudomonadota</taxon>
        <taxon>Betaproteobacteria</taxon>
        <taxon>Rhodocyclales</taxon>
        <taxon>Rhodocyclaceae</taxon>
        <taxon>Aromatoleum</taxon>
    </lineage>
</organism>
<comment type="caution">
    <text evidence="2">The sequence shown here is derived from an EMBL/GenBank/DDBJ whole genome shotgun (WGS) entry which is preliminary data.</text>
</comment>
<keyword evidence="3" id="KW-1185">Reference proteome</keyword>
<gene>
    <name evidence="2" type="ORF">GPA26_24605</name>
</gene>
<evidence type="ECO:0000256" key="1">
    <source>
        <dbReference type="ARBA" id="ARBA00022763"/>
    </source>
</evidence>
<evidence type="ECO:0000313" key="3">
    <source>
        <dbReference type="Proteomes" id="UP000652074"/>
    </source>
</evidence>
<dbReference type="InterPro" id="IPR050356">
    <property type="entry name" value="SulA_CellDiv_inhibitor"/>
</dbReference>
<proteinExistence type="predicted"/>
<evidence type="ECO:0000313" key="2">
    <source>
        <dbReference type="EMBL" id="NMF91639.1"/>
    </source>
</evidence>
<dbReference type="PANTHER" id="PTHR35369:SF2">
    <property type="entry name" value="BLR3025 PROTEIN"/>
    <property type="match status" value="1"/>
</dbReference>
<protein>
    <submittedName>
        <fullName evidence="2">DNA polymerase Y family protein</fullName>
    </submittedName>
</protein>
<keyword evidence="1" id="KW-0227">DNA damage</keyword>
<feature type="non-terminal residue" evidence="2">
    <location>
        <position position="1"/>
    </location>
</feature>